<proteinExistence type="predicted"/>
<keyword evidence="2" id="KW-1185">Reference proteome</keyword>
<evidence type="ECO:0000313" key="2">
    <source>
        <dbReference type="Proteomes" id="UP000887578"/>
    </source>
</evidence>
<evidence type="ECO:0000313" key="3">
    <source>
        <dbReference type="WBParaSite" id="PDA_v2.g24017.t1"/>
    </source>
</evidence>
<evidence type="ECO:0000256" key="1">
    <source>
        <dbReference type="SAM" id="MobiDB-lite"/>
    </source>
</evidence>
<sequence>MIKIVLNEGTIESEVGQFLSSQRLLNPNKSPRTSRQIGNNDEQMVQHQMPPGADTAASNSQMVHPELHNDKDNQRAVSTVPQEVAANENDVATEPICYFAKERINILETISRTNETKNANVVAAIIRDNLKKCKELGIKKVTFRMDNAGYYRNAALIQTCFQISKEIGIPIARISFSEMQAGKSVADRVGGQAKARIKEANDAGEDIETAKDMYMGLTFGPKPIPALTVAVVEVFDKFSEGEIKIPGISQISDVEYNYDTSSCVVWRHHGIGPGKIIQLANTPLKAKLNIIKTTSFTPETQNYVFWREPGSVVKELLKKKSNASNTQSNVANFQEDSDDECADKVIEEPENISFNPFKIFYYASNEGNQEEKGWALHETEAKKRFSKKVHIFIEEQMAKYKNQGKKLDAKIAENLMETVTFPTTGRKLFAPSERLNSNQIASLVKRKLEKELKISHTNLNEDTRQTIRDEINVDIENETGDINIEFQDHPMFPNDIDLLLGQEYGEDEENQSIETPTRKTNVSKTPENATKKRKSGDSATSERGKRKRKIQK</sequence>
<dbReference type="PANTHER" id="PTHR33845:SF1">
    <property type="entry name" value="C2H2-TYPE DOMAIN-CONTAINING PROTEIN"/>
    <property type="match status" value="1"/>
</dbReference>
<dbReference type="Proteomes" id="UP000887578">
    <property type="component" value="Unplaced"/>
</dbReference>
<dbReference type="WBParaSite" id="PDA_v2.g24017.t1">
    <property type="protein sequence ID" value="PDA_v2.g24017.t1"/>
    <property type="gene ID" value="PDA_v2.g24017"/>
</dbReference>
<accession>A0A914PYU1</accession>
<protein>
    <submittedName>
        <fullName evidence="3">Uncharacterized protein</fullName>
    </submittedName>
</protein>
<name>A0A914PYU1_9BILA</name>
<organism evidence="2 3">
    <name type="scientific">Panagrolaimus davidi</name>
    <dbReference type="NCBI Taxonomy" id="227884"/>
    <lineage>
        <taxon>Eukaryota</taxon>
        <taxon>Metazoa</taxon>
        <taxon>Ecdysozoa</taxon>
        <taxon>Nematoda</taxon>
        <taxon>Chromadorea</taxon>
        <taxon>Rhabditida</taxon>
        <taxon>Tylenchina</taxon>
        <taxon>Panagrolaimomorpha</taxon>
        <taxon>Panagrolaimoidea</taxon>
        <taxon>Panagrolaimidae</taxon>
        <taxon>Panagrolaimus</taxon>
    </lineage>
</organism>
<dbReference type="AlphaFoldDB" id="A0A914PYU1"/>
<reference evidence="3" key="1">
    <citation type="submission" date="2022-11" db="UniProtKB">
        <authorList>
            <consortium name="WormBaseParasite"/>
        </authorList>
    </citation>
    <scope>IDENTIFICATION</scope>
</reference>
<dbReference type="PANTHER" id="PTHR33845">
    <property type="entry name" value="C2H2-TYPE DOMAIN-CONTAINING PROTEIN"/>
    <property type="match status" value="1"/>
</dbReference>
<feature type="region of interest" description="Disordered" evidence="1">
    <location>
        <begin position="504"/>
        <end position="552"/>
    </location>
</feature>
<feature type="compositionally biased region" description="Polar residues" evidence="1">
    <location>
        <begin position="512"/>
        <end position="528"/>
    </location>
</feature>